<proteinExistence type="predicted"/>
<accession>A0AAD1X0W7</accession>
<feature type="compositionally biased region" description="Basic residues" evidence="1">
    <location>
        <begin position="92"/>
        <end position="102"/>
    </location>
</feature>
<comment type="caution">
    <text evidence="2">The sequence shown here is derived from an EMBL/GenBank/DDBJ whole genome shotgun (WGS) entry which is preliminary data.</text>
</comment>
<sequence length="696" mass="80713">MENTEIICRPLPEEVLIKEVAMGMKETLSTRMCPQTLLKAKSPCPNLRVNKGRKKRLIFKHEEEKMSIDQAEWNHRQRREKLRGSTSLPKIQKGKPRIKRGSPVKVASPVKRSSPTKAGSPTKGGSPIKVKKKKRLIISGGSPVKLQKIQSENNTNAHDSGIDISHIEIKLFLQSSCFTHLQESISLYGSMIRKDQNTEKFDIETEEGQATCARFLSSLKNLCISMGIERCDRQYIDRFSKAYKILYKEDNTVYLPEIFDSAQEGYSHLWVNGEKYVFSEDVLQSGEQLKRSFYNFQKDLEIFERLFKYEIKDNLHFREVQRKLKSFLERFDKTWTTYEKNYILELMVIESDSRRYVQHAVDANKELSLAETDKAHRSKSPKKEKSKKIKSAKEKLICCISKINSVANTSGKGRDDLGIEVLEITEKRKKQIEKTQSPFCTSNYSSFYKLYNEIIDSFNCLRLLLSKYSENIEIVDPQLKNNQELVDCVTKFEDSWSKGKLYFSDDKKFNCFIILSQYIDYLCQTYPDFKSQIECRDYELFMIIPQLVIQSCAFEVIKNNMNDLGMLNQENEPKLELGANFTNIIVNFSQEIIKNEAAEEEKCEENEDDPICLKLSSDFTRLIFSIYKIYKKYSETSDYCLDQVKEEFETGIIADNLLQELPSSVTEGLSTLKPMSIELQRAKPSEWNELLDICMA</sequence>
<gene>
    <name evidence="2" type="ORF">ECRASSUSDP1_LOCUS308</name>
</gene>
<dbReference type="AlphaFoldDB" id="A0AAD1X0W7"/>
<evidence type="ECO:0000313" key="3">
    <source>
        <dbReference type="Proteomes" id="UP001295684"/>
    </source>
</evidence>
<dbReference type="EMBL" id="CAMPGE010000285">
    <property type="protein sequence ID" value="CAI2359023.1"/>
    <property type="molecule type" value="Genomic_DNA"/>
</dbReference>
<name>A0AAD1X0W7_EUPCR</name>
<protein>
    <submittedName>
        <fullName evidence="2">Uncharacterized protein</fullName>
    </submittedName>
</protein>
<keyword evidence="3" id="KW-1185">Reference proteome</keyword>
<organism evidence="2 3">
    <name type="scientific">Euplotes crassus</name>
    <dbReference type="NCBI Taxonomy" id="5936"/>
    <lineage>
        <taxon>Eukaryota</taxon>
        <taxon>Sar</taxon>
        <taxon>Alveolata</taxon>
        <taxon>Ciliophora</taxon>
        <taxon>Intramacronucleata</taxon>
        <taxon>Spirotrichea</taxon>
        <taxon>Hypotrichia</taxon>
        <taxon>Euplotida</taxon>
        <taxon>Euplotidae</taxon>
        <taxon>Moneuplotes</taxon>
    </lineage>
</organism>
<reference evidence="2" key="1">
    <citation type="submission" date="2023-07" db="EMBL/GenBank/DDBJ databases">
        <authorList>
            <consortium name="AG Swart"/>
            <person name="Singh M."/>
            <person name="Singh A."/>
            <person name="Seah K."/>
            <person name="Emmerich C."/>
        </authorList>
    </citation>
    <scope>NUCLEOTIDE SEQUENCE</scope>
    <source>
        <strain evidence="2">DP1</strain>
    </source>
</reference>
<evidence type="ECO:0000313" key="2">
    <source>
        <dbReference type="EMBL" id="CAI2359023.1"/>
    </source>
</evidence>
<feature type="region of interest" description="Disordered" evidence="1">
    <location>
        <begin position="70"/>
        <end position="130"/>
    </location>
</feature>
<dbReference type="Proteomes" id="UP001295684">
    <property type="component" value="Unassembled WGS sequence"/>
</dbReference>
<evidence type="ECO:0000256" key="1">
    <source>
        <dbReference type="SAM" id="MobiDB-lite"/>
    </source>
</evidence>